<dbReference type="AlphaFoldDB" id="A0A395LYX4"/>
<reference evidence="1 2" key="1">
    <citation type="journal article" date="2011" name="ISME J.">
        <title>Community ecology of hot spring cyanobacterial mats: predominant populations and their functional potential.</title>
        <authorList>
            <person name="Klatt C.G."/>
            <person name="Wood J.M."/>
            <person name="Rusch D.B."/>
            <person name="Bateson M.M."/>
            <person name="Hamamura N."/>
            <person name="Heidelberg J.F."/>
            <person name="Grossman A.R."/>
            <person name="Bhaya D."/>
            <person name="Cohan F.M."/>
            <person name="Kuhl M."/>
            <person name="Bryant D.A."/>
            <person name="Ward D.M."/>
        </authorList>
    </citation>
    <scope>NUCLEOTIDE SEQUENCE [LARGE SCALE GENOMIC DNA]</scope>
    <source>
        <strain evidence="1">OS</strain>
    </source>
</reference>
<evidence type="ECO:0000313" key="2">
    <source>
        <dbReference type="Proteomes" id="UP000266389"/>
    </source>
</evidence>
<accession>A0A395LYX4</accession>
<organism evidence="1 2">
    <name type="scientific">Candidatus Thermochlorobacter aerophilus</name>
    <dbReference type="NCBI Taxonomy" id="1868324"/>
    <lineage>
        <taxon>Bacteria</taxon>
        <taxon>Pseudomonadati</taxon>
        <taxon>Chlorobiota</taxon>
        <taxon>Chlorobiia</taxon>
        <taxon>Chlorobiales</taxon>
        <taxon>Candidatus Thermochlorobacteriaceae</taxon>
        <taxon>Candidatus Thermochlorobacter</taxon>
    </lineage>
</organism>
<dbReference type="EMBL" id="PHFL01000073">
    <property type="protein sequence ID" value="RFM22834.1"/>
    <property type="molecule type" value="Genomic_DNA"/>
</dbReference>
<proteinExistence type="predicted"/>
<comment type="caution">
    <text evidence="1">The sequence shown here is derived from an EMBL/GenBank/DDBJ whole genome shotgun (WGS) entry which is preliminary data.</text>
</comment>
<dbReference type="Proteomes" id="UP000266389">
    <property type="component" value="Unassembled WGS sequence"/>
</dbReference>
<gene>
    <name evidence="1" type="ORF">D0433_14095</name>
</gene>
<evidence type="ECO:0008006" key="3">
    <source>
        <dbReference type="Google" id="ProtNLM"/>
    </source>
</evidence>
<evidence type="ECO:0000313" key="1">
    <source>
        <dbReference type="EMBL" id="RFM22834.1"/>
    </source>
</evidence>
<protein>
    <recommendedName>
        <fullName evidence="3">YncE family protein</fullName>
    </recommendedName>
</protein>
<name>A0A395LYX4_9BACT</name>
<sequence length="102" mass="11527">MLHTHHAKCKVINRFPVMTQTFKFFTLSFFAFSSLFLCDVPNAVAQLSPTVLGSWGTGIYRSSDPRSAEILAYDPPSRRLFVVNSVGENVYVLDFRNLPRLA</sequence>